<organism evidence="1 2">
    <name type="scientific">Streptantibioticus rubrisoli</name>
    <dbReference type="NCBI Taxonomy" id="1387313"/>
    <lineage>
        <taxon>Bacteria</taxon>
        <taxon>Bacillati</taxon>
        <taxon>Actinomycetota</taxon>
        <taxon>Actinomycetes</taxon>
        <taxon>Kitasatosporales</taxon>
        <taxon>Streptomycetaceae</taxon>
        <taxon>Streptantibioticus</taxon>
    </lineage>
</organism>
<evidence type="ECO:0000313" key="1">
    <source>
        <dbReference type="EMBL" id="MCQ4043867.1"/>
    </source>
</evidence>
<dbReference type="RefSeq" id="WP_255929326.1">
    <property type="nucleotide sequence ID" value="NZ_JANFNH010000020.1"/>
</dbReference>
<sequence length="116" mass="12001">MCALGAPWYTVDLPQICGPAPVPHITLDNSRIIYDQACLKLEGGSTWASGAVSLIQGTPPAVDCDGYVAETSVDTGGTPIVVCRDASIYMRETFMAVLTGTDGGSATVCIMENTGA</sequence>
<name>A0ABT1PET3_9ACTN</name>
<gene>
    <name evidence="1" type="ORF">NON19_18025</name>
</gene>
<reference evidence="1 2" key="1">
    <citation type="submission" date="2022-06" db="EMBL/GenBank/DDBJ databases">
        <title>Draft genome sequence of type strain Streptomyces rubrisoli DSM 42083.</title>
        <authorList>
            <person name="Duangmal K."/>
            <person name="Klaysubun C."/>
        </authorList>
    </citation>
    <scope>NUCLEOTIDE SEQUENCE [LARGE SCALE GENOMIC DNA]</scope>
    <source>
        <strain evidence="1 2">DSM 42083</strain>
    </source>
</reference>
<keyword evidence="2" id="KW-1185">Reference proteome</keyword>
<comment type="caution">
    <text evidence="1">The sequence shown here is derived from an EMBL/GenBank/DDBJ whole genome shotgun (WGS) entry which is preliminary data.</text>
</comment>
<accession>A0ABT1PET3</accession>
<protein>
    <submittedName>
        <fullName evidence="1">Uncharacterized protein</fullName>
    </submittedName>
</protein>
<dbReference type="EMBL" id="JANFNH010000020">
    <property type="protein sequence ID" value="MCQ4043867.1"/>
    <property type="molecule type" value="Genomic_DNA"/>
</dbReference>
<evidence type="ECO:0000313" key="2">
    <source>
        <dbReference type="Proteomes" id="UP001206206"/>
    </source>
</evidence>
<dbReference type="Proteomes" id="UP001206206">
    <property type="component" value="Unassembled WGS sequence"/>
</dbReference>
<proteinExistence type="predicted"/>